<organism evidence="6">
    <name type="scientific">Amphimedon queenslandica</name>
    <name type="common">Sponge</name>
    <dbReference type="NCBI Taxonomy" id="400682"/>
    <lineage>
        <taxon>Eukaryota</taxon>
        <taxon>Metazoa</taxon>
        <taxon>Porifera</taxon>
        <taxon>Demospongiae</taxon>
        <taxon>Heteroscleromorpha</taxon>
        <taxon>Haplosclerida</taxon>
        <taxon>Niphatidae</taxon>
        <taxon>Amphimedon</taxon>
    </lineage>
</organism>
<gene>
    <name evidence="6" type="primary">100636216</name>
</gene>
<evidence type="ECO:0000259" key="5">
    <source>
        <dbReference type="Pfam" id="PF06244"/>
    </source>
</evidence>
<dbReference type="Proteomes" id="UP000007879">
    <property type="component" value="Unassembled WGS sequence"/>
</dbReference>
<keyword evidence="7" id="KW-1185">Reference proteome</keyword>
<dbReference type="EnsemblMetazoa" id="Aqu2.1.20102_001">
    <property type="protein sequence ID" value="Aqu2.1.20102_001"/>
    <property type="gene ID" value="Aqu2.1.20102"/>
</dbReference>
<dbReference type="InterPro" id="IPR010422">
    <property type="entry name" value="Ccdc124/Oxs1"/>
</dbReference>
<dbReference type="PANTHER" id="PTHR21680">
    <property type="entry name" value="COILED-COIL DOMAIN-CONTAINING PROTEIN 124"/>
    <property type="match status" value="1"/>
</dbReference>
<feature type="compositionally biased region" description="Polar residues" evidence="4">
    <location>
        <begin position="208"/>
        <end position="221"/>
    </location>
</feature>
<feature type="domain" description="Coiled-coil" evidence="5">
    <location>
        <begin position="124"/>
        <end position="212"/>
    </location>
</feature>
<protein>
    <recommendedName>
        <fullName evidence="5">Coiled-coil domain-containing protein</fullName>
    </recommendedName>
</protein>
<dbReference type="Pfam" id="PF06244">
    <property type="entry name" value="Ccdc124"/>
    <property type="match status" value="1"/>
</dbReference>
<reference evidence="7" key="1">
    <citation type="journal article" date="2010" name="Nature">
        <title>The Amphimedon queenslandica genome and the evolution of animal complexity.</title>
        <authorList>
            <person name="Srivastava M."/>
            <person name="Simakov O."/>
            <person name="Chapman J."/>
            <person name="Fahey B."/>
            <person name="Gauthier M.E."/>
            <person name="Mitros T."/>
            <person name="Richards G.S."/>
            <person name="Conaco C."/>
            <person name="Dacre M."/>
            <person name="Hellsten U."/>
            <person name="Larroux C."/>
            <person name="Putnam N.H."/>
            <person name="Stanke M."/>
            <person name="Adamska M."/>
            <person name="Darling A."/>
            <person name="Degnan S.M."/>
            <person name="Oakley T.H."/>
            <person name="Plachetzki D.C."/>
            <person name="Zhai Y."/>
            <person name="Adamski M."/>
            <person name="Calcino A."/>
            <person name="Cummins S.F."/>
            <person name="Goodstein D.M."/>
            <person name="Harris C."/>
            <person name="Jackson D.J."/>
            <person name="Leys S.P."/>
            <person name="Shu S."/>
            <person name="Woodcroft B.J."/>
            <person name="Vervoort M."/>
            <person name="Kosik K.S."/>
            <person name="Manning G."/>
            <person name="Degnan B.M."/>
            <person name="Rokhsar D.S."/>
        </authorList>
    </citation>
    <scope>NUCLEOTIDE SEQUENCE [LARGE SCALE GENOMIC DNA]</scope>
</reference>
<dbReference type="OMA" id="FEERMMP"/>
<dbReference type="InterPro" id="IPR054414">
    <property type="entry name" value="Ccdc124/Oxs1_C"/>
</dbReference>
<reference evidence="6" key="2">
    <citation type="submission" date="2017-05" db="UniProtKB">
        <authorList>
            <consortium name="EnsemblMetazoa"/>
        </authorList>
    </citation>
    <scope>IDENTIFICATION</scope>
</reference>
<dbReference type="eggNOG" id="KOG3223">
    <property type="taxonomic scope" value="Eukaryota"/>
</dbReference>
<feature type="region of interest" description="Disordered" evidence="4">
    <location>
        <begin position="202"/>
        <end position="221"/>
    </location>
</feature>
<dbReference type="OrthoDB" id="76412at2759"/>
<dbReference type="GO" id="GO:0030496">
    <property type="term" value="C:midbody"/>
    <property type="evidence" value="ECO:0007669"/>
    <property type="project" value="UniProtKB-SubCell"/>
</dbReference>
<name>A0A1X7TXS9_AMPQE</name>
<evidence type="ECO:0000256" key="2">
    <source>
        <dbReference type="ARBA" id="ARBA00008296"/>
    </source>
</evidence>
<dbReference type="PANTHER" id="PTHR21680:SF0">
    <property type="entry name" value="COILED-COIL DOMAIN-CONTAINING PROTEIN 124"/>
    <property type="match status" value="1"/>
</dbReference>
<feature type="compositionally biased region" description="Basic and acidic residues" evidence="4">
    <location>
        <begin position="1"/>
        <end position="82"/>
    </location>
</feature>
<evidence type="ECO:0000256" key="1">
    <source>
        <dbReference type="ARBA" id="ARBA00004214"/>
    </source>
</evidence>
<sequence length="221" mass="25324">MPGKKFKEPNSKAVAAKERKSAAKREEDERKRQEEEDQYWRDDDKHVARKQDRKADRERKRQDQLDKKLEAKKLLEAEEQGLKGKASSRPPPKVTRAQIAESQASSGATPLPKSVVEVDPLIENPNHLMQQRSLEGHHDAATVDEAIAVLKVSGPDQGLDRHPERRMKASYAAFEEREIARLKAENPNLRLSQVKQLVRKEWMKSPENPMNQPHSSFNEKS</sequence>
<evidence type="ECO:0000313" key="7">
    <source>
        <dbReference type="Proteomes" id="UP000007879"/>
    </source>
</evidence>
<proteinExistence type="inferred from homology"/>
<dbReference type="EnsemblMetazoa" id="XM_003389502.3">
    <property type="protein sequence ID" value="XP_003389550.1"/>
    <property type="gene ID" value="LOC100636216"/>
</dbReference>
<evidence type="ECO:0000313" key="6">
    <source>
        <dbReference type="EnsemblMetazoa" id="Aqu2.1.20102_001"/>
    </source>
</evidence>
<dbReference type="KEGG" id="aqu:100636216"/>
<dbReference type="GO" id="GO:0006366">
    <property type="term" value="P:transcription by RNA polymerase II"/>
    <property type="evidence" value="ECO:0007669"/>
    <property type="project" value="TreeGrafter"/>
</dbReference>
<dbReference type="GO" id="GO:0005634">
    <property type="term" value="C:nucleus"/>
    <property type="evidence" value="ECO:0007669"/>
    <property type="project" value="TreeGrafter"/>
</dbReference>
<dbReference type="STRING" id="400682.A0A1X7TXS9"/>
<comment type="similarity">
    <text evidence="2">Belongs to the CCDC124 family.</text>
</comment>
<dbReference type="InParanoid" id="A0A1X7TXS9"/>
<dbReference type="AlphaFoldDB" id="A0A1X7TXS9"/>
<feature type="region of interest" description="Disordered" evidence="4">
    <location>
        <begin position="1"/>
        <end position="113"/>
    </location>
</feature>
<evidence type="ECO:0000256" key="4">
    <source>
        <dbReference type="SAM" id="MobiDB-lite"/>
    </source>
</evidence>
<evidence type="ECO:0000256" key="3">
    <source>
        <dbReference type="ARBA" id="ARBA00023054"/>
    </source>
</evidence>
<accession>A0A1X7TXS9</accession>
<keyword evidence="3" id="KW-0175">Coiled coil</keyword>
<comment type="subcellular location">
    <subcellularLocation>
        <location evidence="1">Midbody</location>
    </subcellularLocation>
</comment>
<dbReference type="GO" id="GO:0003713">
    <property type="term" value="F:transcription coactivator activity"/>
    <property type="evidence" value="ECO:0007669"/>
    <property type="project" value="TreeGrafter"/>
</dbReference>